<dbReference type="Proteomes" id="UP000790787">
    <property type="component" value="Chromosome 17"/>
</dbReference>
<reference evidence="2" key="2">
    <citation type="submission" date="2025-08" db="UniProtKB">
        <authorList>
            <consortium name="RefSeq"/>
        </authorList>
    </citation>
    <scope>IDENTIFICATION</scope>
    <source>
        <tissue evidence="2">Leaf</tissue>
    </source>
</reference>
<dbReference type="RefSeq" id="XP_075091584.1">
    <property type="nucleotide sequence ID" value="XM_075235483.1"/>
</dbReference>
<reference evidence="1" key="1">
    <citation type="journal article" date="2014" name="Nat. Commun.">
        <title>The tobacco genome sequence and its comparison with those of tomato and potato.</title>
        <authorList>
            <person name="Sierro N."/>
            <person name="Battey J.N."/>
            <person name="Ouadi S."/>
            <person name="Bakaher N."/>
            <person name="Bovet L."/>
            <person name="Willig A."/>
            <person name="Goepfert S."/>
            <person name="Peitsch M.C."/>
            <person name="Ivanov N.V."/>
        </authorList>
    </citation>
    <scope>NUCLEOTIDE SEQUENCE [LARGE SCALE GENOMIC DNA]</scope>
</reference>
<name>A0AC58T2Z8_TOBAC</name>
<proteinExistence type="predicted"/>
<evidence type="ECO:0000313" key="2">
    <source>
        <dbReference type="RefSeq" id="XP_075091584.1"/>
    </source>
</evidence>
<organism evidence="1 2">
    <name type="scientific">Nicotiana tabacum</name>
    <name type="common">Common tobacco</name>
    <dbReference type="NCBI Taxonomy" id="4097"/>
    <lineage>
        <taxon>Eukaryota</taxon>
        <taxon>Viridiplantae</taxon>
        <taxon>Streptophyta</taxon>
        <taxon>Embryophyta</taxon>
        <taxon>Tracheophyta</taxon>
        <taxon>Spermatophyta</taxon>
        <taxon>Magnoliopsida</taxon>
        <taxon>eudicotyledons</taxon>
        <taxon>Gunneridae</taxon>
        <taxon>Pentapetalae</taxon>
        <taxon>asterids</taxon>
        <taxon>lamiids</taxon>
        <taxon>Solanales</taxon>
        <taxon>Solanaceae</taxon>
        <taxon>Nicotianoideae</taxon>
        <taxon>Nicotianeae</taxon>
        <taxon>Nicotiana</taxon>
    </lineage>
</organism>
<sequence>MDCKKNAEMSIFCKIRRRDVSFWWDNWTVLGALANIVLGGRTSKNTKVQEFIHEGAWMRDKLMGKVSESTVNTIQKIKINVDKRDYPIWLLEKTGEFTCKSAWQNLRRKGCGTFTSSRIWHKQIPFKISFFMLRLLQARIPTDDVVNMVTSRCSCCTKHEEESINHLFTCNEIARHVWNYFCNVCAVKFSQGHVRHVLMNWWIAKANNEVHSTLLQCVPSVVCWDIWKSRCAAMFENKKMSAWHIIQKFLIL</sequence>
<protein>
    <submittedName>
        <fullName evidence="2">Uncharacterized protein LOC142171779</fullName>
    </submittedName>
</protein>
<evidence type="ECO:0000313" key="1">
    <source>
        <dbReference type="Proteomes" id="UP000790787"/>
    </source>
</evidence>
<keyword evidence="1" id="KW-1185">Reference proteome</keyword>
<gene>
    <name evidence="2" type="primary">LOC142171779</name>
</gene>
<accession>A0AC58T2Z8</accession>